<sequence>MRGYSPLKGLFVTTLSSTLSSSFLKTYSWKSLQVNSYSYFKHSTFRAWKQRTFSKMSELDKSVLDAAKKLAAYQAVDDHIEDGMVIGIGSGSTVVYAVERIAERTLSESMKLTCIPTSLQAKDLIIKHKLPLSDLDVNYHIDVTIDGCDECDSNLNLIKGGGGCLLQEKIVAAASKKLIIVADYTKDSTFLGENWQKGIPLEISQIGWKVVLEKLNRVSKPEGGHSILRQAVKKMGPIVTDNSNFLIDFQVGNIFKDKKSPREIETWLKTIPGILETGLFVDMANQAYFGQPDGTVRKTEEIDRK</sequence>
<reference evidence="7 8" key="1">
    <citation type="submission" date="2015-12" db="EMBL/GenBank/DDBJ databases">
        <title>The genome of Folsomia candida.</title>
        <authorList>
            <person name="Faddeeva A."/>
            <person name="Derks M.F."/>
            <person name="Anvar Y."/>
            <person name="Smit S."/>
            <person name="Van Straalen N."/>
            <person name="Roelofs D."/>
        </authorList>
    </citation>
    <scope>NUCLEOTIDE SEQUENCE [LARGE SCALE GENOMIC DNA]</scope>
    <source>
        <strain evidence="7 8">VU population</strain>
        <tissue evidence="7">Whole body</tissue>
    </source>
</reference>
<dbReference type="STRING" id="158441.A0A226EXG0"/>
<evidence type="ECO:0000256" key="4">
    <source>
        <dbReference type="ARBA" id="ARBA00011959"/>
    </source>
</evidence>
<dbReference type="PANTHER" id="PTHR11934:SF0">
    <property type="entry name" value="RIBOSE-5-PHOSPHATE ISOMERASE"/>
    <property type="match status" value="1"/>
</dbReference>
<evidence type="ECO:0000256" key="5">
    <source>
        <dbReference type="ARBA" id="ARBA00023235"/>
    </source>
</evidence>
<dbReference type="InterPro" id="IPR004788">
    <property type="entry name" value="Ribose5P_isomerase_type_A"/>
</dbReference>
<dbReference type="Gene3D" id="3.30.70.260">
    <property type="match status" value="1"/>
</dbReference>
<dbReference type="NCBIfam" id="TIGR00021">
    <property type="entry name" value="rpiA"/>
    <property type="match status" value="1"/>
</dbReference>
<evidence type="ECO:0000313" key="8">
    <source>
        <dbReference type="Proteomes" id="UP000198287"/>
    </source>
</evidence>
<dbReference type="CDD" id="cd01398">
    <property type="entry name" value="RPI_A"/>
    <property type="match status" value="1"/>
</dbReference>
<dbReference type="InterPro" id="IPR037171">
    <property type="entry name" value="NagB/RpiA_transferase-like"/>
</dbReference>
<name>A0A226EXG0_FOLCA</name>
<dbReference type="OrthoDB" id="1555531at2759"/>
<protein>
    <recommendedName>
        <fullName evidence="4">ribose-5-phosphate isomerase</fullName>
        <ecNumber evidence="4">5.3.1.6</ecNumber>
    </recommendedName>
    <alternativeName>
        <fullName evidence="6">Phosphoriboisomerase</fullName>
    </alternativeName>
</protein>
<dbReference type="GO" id="GO:0004751">
    <property type="term" value="F:ribose-5-phosphate isomerase activity"/>
    <property type="evidence" value="ECO:0007669"/>
    <property type="project" value="UniProtKB-EC"/>
</dbReference>
<dbReference type="GO" id="GO:0006014">
    <property type="term" value="P:D-ribose metabolic process"/>
    <property type="evidence" value="ECO:0007669"/>
    <property type="project" value="TreeGrafter"/>
</dbReference>
<evidence type="ECO:0000256" key="3">
    <source>
        <dbReference type="ARBA" id="ARBA00008088"/>
    </source>
</evidence>
<dbReference type="NCBIfam" id="NF001924">
    <property type="entry name" value="PRK00702.1"/>
    <property type="match status" value="1"/>
</dbReference>
<dbReference type="OMA" id="ACHVQEK"/>
<evidence type="ECO:0000313" key="7">
    <source>
        <dbReference type="EMBL" id="OXA61847.1"/>
    </source>
</evidence>
<keyword evidence="5 7" id="KW-0413">Isomerase</keyword>
<evidence type="ECO:0000256" key="6">
    <source>
        <dbReference type="ARBA" id="ARBA00029734"/>
    </source>
</evidence>
<comment type="catalytic activity">
    <reaction evidence="1">
        <text>aldehydo-D-ribose 5-phosphate = D-ribulose 5-phosphate</text>
        <dbReference type="Rhea" id="RHEA:14657"/>
        <dbReference type="ChEBI" id="CHEBI:58121"/>
        <dbReference type="ChEBI" id="CHEBI:58273"/>
        <dbReference type="EC" id="5.3.1.6"/>
    </reaction>
</comment>
<dbReference type="Pfam" id="PF06026">
    <property type="entry name" value="Rib_5-P_isom_A"/>
    <property type="match status" value="1"/>
</dbReference>
<dbReference type="EC" id="5.3.1.6" evidence="4"/>
<dbReference type="PANTHER" id="PTHR11934">
    <property type="entry name" value="RIBOSE-5-PHOSPHATE ISOMERASE"/>
    <property type="match status" value="1"/>
</dbReference>
<dbReference type="SUPFAM" id="SSF100950">
    <property type="entry name" value="NagB/RpiA/CoA transferase-like"/>
    <property type="match status" value="1"/>
</dbReference>
<comment type="similarity">
    <text evidence="3">Belongs to the ribose 5-phosphate isomerase family.</text>
</comment>
<evidence type="ECO:0000256" key="1">
    <source>
        <dbReference type="ARBA" id="ARBA00001713"/>
    </source>
</evidence>
<dbReference type="FunFam" id="3.40.50.1360:FF:000001">
    <property type="entry name" value="Ribose-5-phosphate isomerase A"/>
    <property type="match status" value="1"/>
</dbReference>
<keyword evidence="8" id="KW-1185">Reference proteome</keyword>
<dbReference type="GO" id="GO:0005737">
    <property type="term" value="C:cytoplasm"/>
    <property type="evidence" value="ECO:0007669"/>
    <property type="project" value="TreeGrafter"/>
</dbReference>
<proteinExistence type="inferred from homology"/>
<comment type="caution">
    <text evidence="7">The sequence shown here is derived from an EMBL/GenBank/DDBJ whole genome shotgun (WGS) entry which is preliminary data.</text>
</comment>
<accession>A0A226EXG0</accession>
<dbReference type="SUPFAM" id="SSF75445">
    <property type="entry name" value="D-ribose-5-phosphate isomerase (RpiA), lid domain"/>
    <property type="match status" value="1"/>
</dbReference>
<gene>
    <name evidence="7" type="ORF">Fcan01_02656</name>
</gene>
<dbReference type="GO" id="GO:0009052">
    <property type="term" value="P:pentose-phosphate shunt, non-oxidative branch"/>
    <property type="evidence" value="ECO:0007669"/>
    <property type="project" value="InterPro"/>
</dbReference>
<evidence type="ECO:0000256" key="2">
    <source>
        <dbReference type="ARBA" id="ARBA00004988"/>
    </source>
</evidence>
<dbReference type="Proteomes" id="UP000198287">
    <property type="component" value="Unassembled WGS sequence"/>
</dbReference>
<organism evidence="7 8">
    <name type="scientific">Folsomia candida</name>
    <name type="common">Springtail</name>
    <dbReference type="NCBI Taxonomy" id="158441"/>
    <lineage>
        <taxon>Eukaryota</taxon>
        <taxon>Metazoa</taxon>
        <taxon>Ecdysozoa</taxon>
        <taxon>Arthropoda</taxon>
        <taxon>Hexapoda</taxon>
        <taxon>Collembola</taxon>
        <taxon>Entomobryomorpha</taxon>
        <taxon>Isotomoidea</taxon>
        <taxon>Isotomidae</taxon>
        <taxon>Proisotominae</taxon>
        <taxon>Folsomia</taxon>
    </lineage>
</organism>
<dbReference type="AlphaFoldDB" id="A0A226EXG0"/>
<dbReference type="UniPathway" id="UPA00115">
    <property type="reaction ID" value="UER00412"/>
</dbReference>
<dbReference type="Gene3D" id="3.40.50.1360">
    <property type="match status" value="1"/>
</dbReference>
<dbReference type="EMBL" id="LNIX01000001">
    <property type="protein sequence ID" value="OXA61847.1"/>
    <property type="molecule type" value="Genomic_DNA"/>
</dbReference>
<comment type="pathway">
    <text evidence="2">Carbohydrate degradation; pentose phosphate pathway; D-ribose 5-phosphate from D-ribulose 5-phosphate (non-oxidative stage): step 1/1.</text>
</comment>